<dbReference type="PANTHER" id="PTHR42785:SF1">
    <property type="entry name" value="DNA TOPOISOMERASE"/>
    <property type="match status" value="1"/>
</dbReference>
<gene>
    <name evidence="2" type="ORF">RM552_08035</name>
</gene>
<dbReference type="PANTHER" id="PTHR42785">
    <property type="entry name" value="DNA TOPOISOMERASE, TYPE IA, CORE"/>
    <property type="match status" value="1"/>
</dbReference>
<evidence type="ECO:0000313" key="3">
    <source>
        <dbReference type="Proteomes" id="UP001253545"/>
    </source>
</evidence>
<keyword evidence="3" id="KW-1185">Reference proteome</keyword>
<feature type="domain" description="DNA topoisomerase type IA zn finger" evidence="1">
    <location>
        <begin position="154"/>
        <end position="184"/>
    </location>
</feature>
<accession>A0ABU2ZQV8</accession>
<comment type="caution">
    <text evidence="2">The sequence shown here is derived from an EMBL/GenBank/DDBJ whole genome shotgun (WGS) entry which is preliminary data.</text>
</comment>
<dbReference type="InterPro" id="IPR013498">
    <property type="entry name" value="Topo_IA_Znf"/>
</dbReference>
<dbReference type="EMBL" id="JAVRHX010000002">
    <property type="protein sequence ID" value="MDT0594785.1"/>
    <property type="molecule type" value="Genomic_DNA"/>
</dbReference>
<feature type="domain" description="DNA topoisomerase type IA zn finger" evidence="1">
    <location>
        <begin position="68"/>
        <end position="102"/>
    </location>
</feature>
<sequence length="187" mass="20593">MKNKVEPLSSKNANQLAYGDCPDCASPLHIKFVGKSSFLGCTGYPECDYSQALNQNTVTVIKYIESSECPKCSKELAVKKGRFGMFIGCTNFPECDFISTKKNPDQRREGEGVACPKCDEGILQAKQNRFGKTFYACSGYPKCKFIANHEPVAKTCPNCGANILYKKSKTDASLVCAEQDCHYSCND</sequence>
<dbReference type="Proteomes" id="UP001253545">
    <property type="component" value="Unassembled WGS sequence"/>
</dbReference>
<feature type="domain" description="DNA topoisomerase type IA zn finger" evidence="1">
    <location>
        <begin position="113"/>
        <end position="150"/>
    </location>
</feature>
<dbReference type="GO" id="GO:0003677">
    <property type="term" value="F:DNA binding"/>
    <property type="evidence" value="ECO:0007669"/>
    <property type="project" value="UniProtKB-KW"/>
</dbReference>
<keyword evidence="2" id="KW-0238">DNA-binding</keyword>
<evidence type="ECO:0000313" key="2">
    <source>
        <dbReference type="EMBL" id="MDT0594785.1"/>
    </source>
</evidence>
<dbReference type="SUPFAM" id="SSF57783">
    <property type="entry name" value="Zinc beta-ribbon"/>
    <property type="match status" value="3"/>
</dbReference>
<dbReference type="RefSeq" id="WP_311368309.1">
    <property type="nucleotide sequence ID" value="NZ_JAVRHX010000002.1"/>
</dbReference>
<protein>
    <submittedName>
        <fullName evidence="2">Topoisomerase DNA-binding C4 zinc finger domain-containing protein</fullName>
    </submittedName>
</protein>
<organism evidence="2 3">
    <name type="scientific">Glaciecola petra</name>
    <dbReference type="NCBI Taxonomy" id="3075602"/>
    <lineage>
        <taxon>Bacteria</taxon>
        <taxon>Pseudomonadati</taxon>
        <taxon>Pseudomonadota</taxon>
        <taxon>Gammaproteobacteria</taxon>
        <taxon>Alteromonadales</taxon>
        <taxon>Alteromonadaceae</taxon>
        <taxon>Glaciecola</taxon>
    </lineage>
</organism>
<feature type="domain" description="DNA topoisomerase type IA zn finger" evidence="1">
    <location>
        <begin position="19"/>
        <end position="56"/>
    </location>
</feature>
<dbReference type="Gene3D" id="3.30.65.10">
    <property type="entry name" value="Bacterial Topoisomerase I, domain 1"/>
    <property type="match status" value="3"/>
</dbReference>
<dbReference type="Pfam" id="PF01396">
    <property type="entry name" value="Zn_ribbon_Top1"/>
    <property type="match status" value="4"/>
</dbReference>
<reference evidence="2 3" key="1">
    <citation type="submission" date="2023-09" db="EMBL/GenBank/DDBJ databases">
        <authorList>
            <person name="Rey-Velasco X."/>
        </authorList>
    </citation>
    <scope>NUCLEOTIDE SEQUENCE [LARGE SCALE GENOMIC DNA]</scope>
    <source>
        <strain evidence="2 3">P117</strain>
    </source>
</reference>
<evidence type="ECO:0000259" key="1">
    <source>
        <dbReference type="Pfam" id="PF01396"/>
    </source>
</evidence>
<name>A0ABU2ZQV8_9ALTE</name>
<proteinExistence type="predicted"/>
<dbReference type="InterPro" id="IPR000380">
    <property type="entry name" value="Topo_IA"/>
</dbReference>